<proteinExistence type="predicted"/>
<dbReference type="eggNOG" id="ENOG5031CP5">
    <property type="taxonomic scope" value="Bacteria"/>
</dbReference>
<name>A7HR86_PARL1</name>
<keyword evidence="2" id="KW-1185">Reference proteome</keyword>
<dbReference type="OrthoDB" id="8479369at2"/>
<reference evidence="1 2" key="1">
    <citation type="journal article" date="2011" name="Stand. Genomic Sci.">
        <title>Complete genome sequence of Parvibaculum lavamentivorans type strain (DS-1(T)).</title>
        <authorList>
            <person name="Schleheck D."/>
            <person name="Weiss M."/>
            <person name="Pitluck S."/>
            <person name="Bruce D."/>
            <person name="Land M.L."/>
            <person name="Han S."/>
            <person name="Saunders E."/>
            <person name="Tapia R."/>
            <person name="Detter C."/>
            <person name="Brettin T."/>
            <person name="Han J."/>
            <person name="Woyke T."/>
            <person name="Goodwin L."/>
            <person name="Pennacchio L."/>
            <person name="Nolan M."/>
            <person name="Cook A.M."/>
            <person name="Kjelleberg S."/>
            <person name="Thomas T."/>
        </authorList>
    </citation>
    <scope>NUCLEOTIDE SEQUENCE [LARGE SCALE GENOMIC DNA]</scope>
    <source>
        <strain evidence="2">DS-1 / DSM 13023 / NCIMB 13966</strain>
    </source>
</reference>
<evidence type="ECO:0000313" key="2">
    <source>
        <dbReference type="Proteomes" id="UP000006377"/>
    </source>
</evidence>
<dbReference type="KEGG" id="pla:Plav_0796"/>
<dbReference type="STRING" id="402881.Plav_0796"/>
<accession>A7HR86</accession>
<dbReference type="EMBL" id="CP000774">
    <property type="protein sequence ID" value="ABS62419.1"/>
    <property type="molecule type" value="Genomic_DNA"/>
</dbReference>
<dbReference type="HOGENOM" id="CLU_1757627_0_0_5"/>
<protein>
    <recommendedName>
        <fullName evidence="3">DUF3224 domain-containing protein</fullName>
    </recommendedName>
</protein>
<sequence>MPREIRYQLVFEGKASPDDDMGTRMNIEGEAILQPGTVDADVSAGSATARTVALVENDEFGGFSETGTIIFGGGSLSYASTGEGHLGESPDPKVQLGHVTFRIEGGTGIFTGATGFITSAFTVNEDARVRDSQSAVIFVA</sequence>
<dbReference type="RefSeq" id="WP_012109669.1">
    <property type="nucleotide sequence ID" value="NC_009719.1"/>
</dbReference>
<dbReference type="AlphaFoldDB" id="A7HR86"/>
<evidence type="ECO:0008006" key="3">
    <source>
        <dbReference type="Google" id="ProtNLM"/>
    </source>
</evidence>
<organism evidence="1 2">
    <name type="scientific">Parvibaculum lavamentivorans (strain DS-1 / DSM 13023 / NCIMB 13966)</name>
    <dbReference type="NCBI Taxonomy" id="402881"/>
    <lineage>
        <taxon>Bacteria</taxon>
        <taxon>Pseudomonadati</taxon>
        <taxon>Pseudomonadota</taxon>
        <taxon>Alphaproteobacteria</taxon>
        <taxon>Hyphomicrobiales</taxon>
        <taxon>Parvibaculaceae</taxon>
        <taxon>Parvibaculum</taxon>
    </lineage>
</organism>
<dbReference type="Proteomes" id="UP000006377">
    <property type="component" value="Chromosome"/>
</dbReference>
<evidence type="ECO:0000313" key="1">
    <source>
        <dbReference type="EMBL" id="ABS62419.1"/>
    </source>
</evidence>
<gene>
    <name evidence="1" type="ordered locus">Plav_0796</name>
</gene>